<name>A0ABD3FU05_9STRA</name>
<evidence type="ECO:0000313" key="2">
    <source>
        <dbReference type="EMBL" id="KAL3670410.1"/>
    </source>
</evidence>
<evidence type="ECO:0000256" key="1">
    <source>
        <dbReference type="SAM" id="MobiDB-lite"/>
    </source>
</evidence>
<comment type="caution">
    <text evidence="2">The sequence shown here is derived from an EMBL/GenBank/DDBJ whole genome shotgun (WGS) entry which is preliminary data.</text>
</comment>
<sequence>MLTSRFLFRLGDALLGQLARMFVFLLDLLAPTMSKTISWDYNPEDVGPIVPEWSGPSAKEKRSSRQAEHA</sequence>
<protein>
    <submittedName>
        <fullName evidence="2">Uncharacterized protein</fullName>
    </submittedName>
</protein>
<accession>A0ABD3FU05</accession>
<feature type="compositionally biased region" description="Basic and acidic residues" evidence="1">
    <location>
        <begin position="58"/>
        <end position="70"/>
    </location>
</feature>
<dbReference type="EMBL" id="JBIMZQ010000007">
    <property type="protein sequence ID" value="KAL3670410.1"/>
    <property type="molecule type" value="Genomic_DNA"/>
</dbReference>
<gene>
    <name evidence="2" type="ORF">V7S43_004729</name>
</gene>
<reference evidence="2 3" key="1">
    <citation type="submission" date="2024-09" db="EMBL/GenBank/DDBJ databases">
        <title>Genome sequencing and assembly of Phytophthora oleae, isolate VK10A, causative agent of rot of olive drupes.</title>
        <authorList>
            <person name="Conti Taguali S."/>
            <person name="Riolo M."/>
            <person name="La Spada F."/>
            <person name="Cacciola S.O."/>
            <person name="Dionisio G."/>
        </authorList>
    </citation>
    <scope>NUCLEOTIDE SEQUENCE [LARGE SCALE GENOMIC DNA]</scope>
    <source>
        <strain evidence="2 3">VK10A</strain>
    </source>
</reference>
<evidence type="ECO:0000313" key="3">
    <source>
        <dbReference type="Proteomes" id="UP001632037"/>
    </source>
</evidence>
<dbReference type="AlphaFoldDB" id="A0ABD3FU05"/>
<feature type="region of interest" description="Disordered" evidence="1">
    <location>
        <begin position="49"/>
        <end position="70"/>
    </location>
</feature>
<dbReference type="Proteomes" id="UP001632037">
    <property type="component" value="Unassembled WGS sequence"/>
</dbReference>
<organism evidence="2 3">
    <name type="scientific">Phytophthora oleae</name>
    <dbReference type="NCBI Taxonomy" id="2107226"/>
    <lineage>
        <taxon>Eukaryota</taxon>
        <taxon>Sar</taxon>
        <taxon>Stramenopiles</taxon>
        <taxon>Oomycota</taxon>
        <taxon>Peronosporomycetes</taxon>
        <taxon>Peronosporales</taxon>
        <taxon>Peronosporaceae</taxon>
        <taxon>Phytophthora</taxon>
    </lineage>
</organism>
<proteinExistence type="predicted"/>
<keyword evidence="3" id="KW-1185">Reference proteome</keyword>